<feature type="domain" description="Phorbol-ester/DAG-type" evidence="5">
    <location>
        <begin position="76"/>
        <end position="129"/>
    </location>
</feature>
<feature type="domain" description="Phorbol-ester/DAG-type" evidence="5">
    <location>
        <begin position="309"/>
        <end position="359"/>
    </location>
</feature>
<dbReference type="AlphaFoldDB" id="A0AB32WEU1"/>
<dbReference type="InterPro" id="IPR002219">
    <property type="entry name" value="PKC_DAG/PE"/>
</dbReference>
<evidence type="ECO:0000313" key="6">
    <source>
        <dbReference type="Proteomes" id="UP000694886"/>
    </source>
</evidence>
<dbReference type="PANTHER" id="PTHR46288">
    <property type="entry name" value="PHORBOL-ESTER/DAG-TYPE DOMAIN-CONTAINING PROTEIN"/>
    <property type="match status" value="1"/>
</dbReference>
<dbReference type="Pfam" id="PF03107">
    <property type="entry name" value="C1_2"/>
    <property type="match status" value="4"/>
</dbReference>
<sequence>MVFAFQMMINGVMVAKRKLMARLIFVKENDYRCYWCNKPLSPSGTSYGCLACHFFLHEFCSVDYMPRRLEHPFHPSHPLYLRYTYYLNLCNACNKFAFPSSGPHCCCGVCDFVLHCHCAHLLPTLKHECHGHYLTYFEKKICRRKCFTCNACGFECVTESKDGAFYRCVQCDFNIHLECIPIPPIARYRYHGHPLVLKDLVVEDDTGEYYCDICEEKRNPEHHVYYCEQCTYIAHIKCVLIIEEETSSAEDISHLVCKSGESCGNMDSKALLENITEQKAEQQSEFPAPQIRHFSRQHPLSFNFQKKRRHPLSFYGVNKNPESLYCNACHLELSSPAYICKICNYYLHKACAELPPEMEHPLHLKHPLTLFPKFQRRSELFLCDECRDFSSAFVFLCLVCNFKLDMKCATALIAPRNEDQRVVEDMEK</sequence>
<dbReference type="PANTHER" id="PTHR46288:SF27">
    <property type="entry name" value="CYSTEINE_HISTIDINE-RICH C1 DOMAIN FAMILY PROTEIN"/>
    <property type="match status" value="1"/>
</dbReference>
<evidence type="ECO:0000313" key="7">
    <source>
        <dbReference type="RefSeq" id="XP_017976561.1"/>
    </source>
</evidence>
<protein>
    <submittedName>
        <fullName evidence="7">Uncharacterized protein LOC18600042</fullName>
    </submittedName>
</protein>
<accession>A0AB32WEU1</accession>
<keyword evidence="2" id="KW-0677">Repeat</keyword>
<dbReference type="Proteomes" id="UP000694886">
    <property type="component" value="Chromosome 5"/>
</dbReference>
<keyword evidence="4" id="KW-0862">Zinc</keyword>
<keyword evidence="1" id="KW-0479">Metal-binding</keyword>
<dbReference type="KEGG" id="tcc:18600042"/>
<dbReference type="InterPro" id="IPR046349">
    <property type="entry name" value="C1-like_sf"/>
</dbReference>
<proteinExistence type="predicted"/>
<dbReference type="GeneID" id="18600042"/>
<name>A0AB32WEU1_THECC</name>
<dbReference type="PROSITE" id="PS50081">
    <property type="entry name" value="ZF_DAG_PE_2"/>
    <property type="match status" value="2"/>
</dbReference>
<gene>
    <name evidence="7" type="primary">LOC18600042</name>
</gene>
<dbReference type="InterPro" id="IPR004146">
    <property type="entry name" value="DC1"/>
</dbReference>
<organism evidence="6 7">
    <name type="scientific">Theobroma cacao</name>
    <name type="common">Cacao</name>
    <name type="synonym">Cocoa</name>
    <dbReference type="NCBI Taxonomy" id="3641"/>
    <lineage>
        <taxon>Eukaryota</taxon>
        <taxon>Viridiplantae</taxon>
        <taxon>Streptophyta</taxon>
        <taxon>Embryophyta</taxon>
        <taxon>Tracheophyta</taxon>
        <taxon>Spermatophyta</taxon>
        <taxon>Magnoliopsida</taxon>
        <taxon>eudicotyledons</taxon>
        <taxon>Gunneridae</taxon>
        <taxon>Pentapetalae</taxon>
        <taxon>rosids</taxon>
        <taxon>malvids</taxon>
        <taxon>Malvales</taxon>
        <taxon>Malvaceae</taxon>
        <taxon>Byttnerioideae</taxon>
        <taxon>Theobroma</taxon>
    </lineage>
</organism>
<reference evidence="6" key="1">
    <citation type="journal article" date="1997" name="Nucleic Acids Res.">
        <title>tRNAscan-SE: a program for improved detection of transfer RNA genes in genomic sequence.</title>
        <authorList>
            <person name="Lowe T.M."/>
            <person name="Eddy S.R."/>
        </authorList>
    </citation>
    <scope>NUCLEOTIDE SEQUENCE [LARGE SCALE GENOMIC DNA]</scope>
    <source>
        <strain evidence="6">r\B97-61/B2</strain>
    </source>
</reference>
<evidence type="ECO:0000256" key="3">
    <source>
        <dbReference type="ARBA" id="ARBA00022771"/>
    </source>
</evidence>
<dbReference type="GO" id="GO:0008270">
    <property type="term" value="F:zinc ion binding"/>
    <property type="evidence" value="ECO:0007669"/>
    <property type="project" value="UniProtKB-KW"/>
</dbReference>
<evidence type="ECO:0000256" key="2">
    <source>
        <dbReference type="ARBA" id="ARBA00022737"/>
    </source>
</evidence>
<dbReference type="InterPro" id="IPR001965">
    <property type="entry name" value="Znf_PHD"/>
</dbReference>
<dbReference type="RefSeq" id="XP_017976561.1">
    <property type="nucleotide sequence ID" value="XM_018121072.1"/>
</dbReference>
<keyword evidence="3" id="KW-0863">Zinc-finger</keyword>
<dbReference type="SUPFAM" id="SSF57889">
    <property type="entry name" value="Cysteine-rich domain"/>
    <property type="match status" value="3"/>
</dbReference>
<dbReference type="SMART" id="SM00249">
    <property type="entry name" value="PHD"/>
    <property type="match status" value="3"/>
</dbReference>
<evidence type="ECO:0000256" key="1">
    <source>
        <dbReference type="ARBA" id="ARBA00022723"/>
    </source>
</evidence>
<evidence type="ECO:0000259" key="5">
    <source>
        <dbReference type="PROSITE" id="PS50081"/>
    </source>
</evidence>
<evidence type="ECO:0000256" key="4">
    <source>
        <dbReference type="ARBA" id="ARBA00022833"/>
    </source>
</evidence>
<reference evidence="7" key="2">
    <citation type="submission" date="2025-08" db="UniProtKB">
        <authorList>
            <consortium name="RefSeq"/>
        </authorList>
    </citation>
    <scope>IDENTIFICATION</scope>
</reference>
<dbReference type="Gramene" id="Tc05v2_t022430.1">
    <property type="protein sequence ID" value="Tc05v2_p022430.1"/>
    <property type="gene ID" value="Tc05v2_g022430"/>
</dbReference>